<keyword evidence="7" id="KW-1185">Reference proteome</keyword>
<dbReference type="Gene3D" id="6.10.140.2220">
    <property type="match status" value="1"/>
</dbReference>
<keyword evidence="2 4" id="KW-0863">Zinc-finger</keyword>
<evidence type="ECO:0000259" key="5">
    <source>
        <dbReference type="PROSITE" id="PS50865"/>
    </source>
</evidence>
<dbReference type="PROSITE" id="PS50865">
    <property type="entry name" value="ZF_MYND_2"/>
    <property type="match status" value="1"/>
</dbReference>
<evidence type="ECO:0000313" key="7">
    <source>
        <dbReference type="Proteomes" id="UP000283895"/>
    </source>
</evidence>
<organism evidence="6 7">
    <name type="scientific">Cytospora schulzeri</name>
    <dbReference type="NCBI Taxonomy" id="448051"/>
    <lineage>
        <taxon>Eukaryota</taxon>
        <taxon>Fungi</taxon>
        <taxon>Dikarya</taxon>
        <taxon>Ascomycota</taxon>
        <taxon>Pezizomycotina</taxon>
        <taxon>Sordariomycetes</taxon>
        <taxon>Sordariomycetidae</taxon>
        <taxon>Diaporthales</taxon>
        <taxon>Cytosporaceae</taxon>
        <taxon>Cytospora</taxon>
    </lineage>
</organism>
<feature type="domain" description="MYND-type" evidence="5">
    <location>
        <begin position="200"/>
        <end position="226"/>
    </location>
</feature>
<keyword evidence="1" id="KW-0479">Metal-binding</keyword>
<dbReference type="GO" id="GO:0008270">
    <property type="term" value="F:zinc ion binding"/>
    <property type="evidence" value="ECO:0007669"/>
    <property type="project" value="UniProtKB-KW"/>
</dbReference>
<dbReference type="AlphaFoldDB" id="A0A423WGQ0"/>
<name>A0A423WGQ0_9PEZI</name>
<sequence length="237" mass="26485">MGRWGMRLFEGDQDIDIAIEIDTALGKGDDMNLHLSRMINQTDLLLPPAVQAYYKTEKYLKTELKKSVTKCRNTLDSGICDQLFRIFRAKENSAMGKYRVIILGALMMRAGAKIKDEDLQHLRDLVPLIQSNPGLAASLLGAAMRPLALLMAVRNVGDDGFRQPGRAQFLAALDNYKAGVPRSFLEPRQIEADIGQTPSQCAKCKAAWYCNEDCQKAHWKDHKPACIAPESRTTFNV</sequence>
<comment type="caution">
    <text evidence="6">The sequence shown here is derived from an EMBL/GenBank/DDBJ whole genome shotgun (WGS) entry which is preliminary data.</text>
</comment>
<dbReference type="SUPFAM" id="SSF144232">
    <property type="entry name" value="HIT/MYND zinc finger-like"/>
    <property type="match status" value="1"/>
</dbReference>
<evidence type="ECO:0000256" key="3">
    <source>
        <dbReference type="ARBA" id="ARBA00022833"/>
    </source>
</evidence>
<dbReference type="STRING" id="356882.A0A423WGQ0"/>
<keyword evidence="3" id="KW-0862">Zinc</keyword>
<accession>A0A423WGQ0</accession>
<evidence type="ECO:0000256" key="4">
    <source>
        <dbReference type="PROSITE-ProRule" id="PRU00134"/>
    </source>
</evidence>
<reference evidence="6 7" key="1">
    <citation type="submission" date="2015-09" db="EMBL/GenBank/DDBJ databases">
        <title>Host preference determinants of Valsa canker pathogens revealed by comparative genomics.</title>
        <authorList>
            <person name="Yin Z."/>
            <person name="Huang L."/>
        </authorList>
    </citation>
    <scope>NUCLEOTIDE SEQUENCE [LARGE SCALE GENOMIC DNA]</scope>
    <source>
        <strain evidence="6 7">03-1</strain>
    </source>
</reference>
<dbReference type="Proteomes" id="UP000283895">
    <property type="component" value="Unassembled WGS sequence"/>
</dbReference>
<dbReference type="EMBL" id="LKEA01000017">
    <property type="protein sequence ID" value="ROW02521.1"/>
    <property type="molecule type" value="Genomic_DNA"/>
</dbReference>
<evidence type="ECO:0000256" key="2">
    <source>
        <dbReference type="ARBA" id="ARBA00022771"/>
    </source>
</evidence>
<dbReference type="Pfam" id="PF01753">
    <property type="entry name" value="zf-MYND"/>
    <property type="match status" value="1"/>
</dbReference>
<dbReference type="InterPro" id="IPR002893">
    <property type="entry name" value="Znf_MYND"/>
</dbReference>
<proteinExistence type="predicted"/>
<evidence type="ECO:0000256" key="1">
    <source>
        <dbReference type="ARBA" id="ARBA00022723"/>
    </source>
</evidence>
<gene>
    <name evidence="6" type="ORF">VMCG_06111</name>
</gene>
<evidence type="ECO:0000313" key="6">
    <source>
        <dbReference type="EMBL" id="ROW02521.1"/>
    </source>
</evidence>
<protein>
    <recommendedName>
        <fullName evidence="5">MYND-type domain-containing protein</fullName>
    </recommendedName>
</protein>
<dbReference type="OrthoDB" id="341421at2759"/>